<dbReference type="InterPro" id="IPR002220">
    <property type="entry name" value="DapA-like"/>
</dbReference>
<dbReference type="InterPro" id="IPR013785">
    <property type="entry name" value="Aldolase_TIM"/>
</dbReference>
<organism evidence="16 17">
    <name type="scientific">Candidatus Limadaptatus stercorigallinarum</name>
    <dbReference type="NCBI Taxonomy" id="2840845"/>
    <lineage>
        <taxon>Bacteria</taxon>
        <taxon>Bacillati</taxon>
        <taxon>Bacillota</taxon>
        <taxon>Clostridia</taxon>
        <taxon>Eubacteriales</taxon>
        <taxon>Candidatus Limadaptatus</taxon>
    </lineage>
</organism>
<keyword evidence="8 12" id="KW-0457">Lysine biosynthesis</keyword>
<accession>A0A9D1HTA5</accession>
<dbReference type="SMART" id="SM01130">
    <property type="entry name" value="DHDPS"/>
    <property type="match status" value="1"/>
</dbReference>
<evidence type="ECO:0000256" key="2">
    <source>
        <dbReference type="ARBA" id="ARBA00005120"/>
    </source>
</evidence>
<feature type="active site" description="Proton donor/acceptor" evidence="12 14">
    <location>
        <position position="133"/>
    </location>
</feature>
<dbReference type="Gene3D" id="3.20.20.70">
    <property type="entry name" value="Aldolase class I"/>
    <property type="match status" value="1"/>
</dbReference>
<feature type="site" description="Part of a proton relay during catalysis" evidence="12">
    <location>
        <position position="44"/>
    </location>
</feature>
<feature type="binding site" evidence="12 15">
    <location>
        <position position="45"/>
    </location>
    <ligand>
        <name>pyruvate</name>
        <dbReference type="ChEBI" id="CHEBI:15361"/>
    </ligand>
</feature>
<evidence type="ECO:0000256" key="3">
    <source>
        <dbReference type="ARBA" id="ARBA00007592"/>
    </source>
</evidence>
<dbReference type="Pfam" id="PF00701">
    <property type="entry name" value="DHDPS"/>
    <property type="match status" value="1"/>
</dbReference>
<dbReference type="Proteomes" id="UP000824088">
    <property type="component" value="Unassembled WGS sequence"/>
</dbReference>
<evidence type="ECO:0000256" key="1">
    <source>
        <dbReference type="ARBA" id="ARBA00003294"/>
    </source>
</evidence>
<evidence type="ECO:0000256" key="10">
    <source>
        <dbReference type="ARBA" id="ARBA00023270"/>
    </source>
</evidence>
<feature type="site" description="Part of a proton relay during catalysis" evidence="12">
    <location>
        <position position="107"/>
    </location>
</feature>
<name>A0A9D1HTA5_9FIRM</name>
<feature type="active site" description="Schiff-base intermediate with substrate" evidence="12 14">
    <location>
        <position position="161"/>
    </location>
</feature>
<dbReference type="InterPro" id="IPR020625">
    <property type="entry name" value="Schiff_base-form_aldolases_AS"/>
</dbReference>
<comment type="function">
    <text evidence="1 12">Catalyzes the condensation of (S)-aspartate-beta-semialdehyde [(S)-ASA] and pyruvate to 4-hydroxy-tetrahydrodipicolinate (HTPA).</text>
</comment>
<dbReference type="CDD" id="cd00950">
    <property type="entry name" value="DHDPS"/>
    <property type="match status" value="1"/>
</dbReference>
<evidence type="ECO:0000313" key="16">
    <source>
        <dbReference type="EMBL" id="HIU21333.1"/>
    </source>
</evidence>
<gene>
    <name evidence="12" type="primary">dapA</name>
    <name evidence="16" type="ORF">IAD51_03740</name>
</gene>
<evidence type="ECO:0000256" key="5">
    <source>
        <dbReference type="ARBA" id="ARBA00022490"/>
    </source>
</evidence>
<evidence type="ECO:0000256" key="14">
    <source>
        <dbReference type="PIRSR" id="PIRSR001365-1"/>
    </source>
</evidence>
<dbReference type="PANTHER" id="PTHR12128">
    <property type="entry name" value="DIHYDRODIPICOLINATE SYNTHASE"/>
    <property type="match status" value="1"/>
</dbReference>
<keyword evidence="5 12" id="KW-0963">Cytoplasm</keyword>
<dbReference type="PROSITE" id="PS00666">
    <property type="entry name" value="DHDPS_2"/>
    <property type="match status" value="1"/>
</dbReference>
<keyword evidence="10 12" id="KW-0704">Schiff base</keyword>
<dbReference type="InterPro" id="IPR005263">
    <property type="entry name" value="DapA"/>
</dbReference>
<evidence type="ECO:0000256" key="4">
    <source>
        <dbReference type="ARBA" id="ARBA00012086"/>
    </source>
</evidence>
<dbReference type="PANTHER" id="PTHR12128:SF66">
    <property type="entry name" value="4-HYDROXY-2-OXOGLUTARATE ALDOLASE, MITOCHONDRIAL"/>
    <property type="match status" value="1"/>
</dbReference>
<evidence type="ECO:0000256" key="11">
    <source>
        <dbReference type="ARBA" id="ARBA00047836"/>
    </source>
</evidence>
<comment type="subunit">
    <text evidence="12">Homotetramer; dimer of dimers.</text>
</comment>
<dbReference type="NCBIfam" id="TIGR00674">
    <property type="entry name" value="dapA"/>
    <property type="match status" value="1"/>
</dbReference>
<dbReference type="EC" id="4.3.3.7" evidence="4 12"/>
<dbReference type="SUPFAM" id="SSF51569">
    <property type="entry name" value="Aldolase"/>
    <property type="match status" value="1"/>
</dbReference>
<keyword evidence="6 12" id="KW-0028">Amino-acid biosynthesis</keyword>
<dbReference type="EMBL" id="DVMN01000064">
    <property type="protein sequence ID" value="HIU21333.1"/>
    <property type="molecule type" value="Genomic_DNA"/>
</dbReference>
<evidence type="ECO:0000313" key="17">
    <source>
        <dbReference type="Proteomes" id="UP000824088"/>
    </source>
</evidence>
<dbReference type="GO" id="GO:0008840">
    <property type="term" value="F:4-hydroxy-tetrahydrodipicolinate synthase activity"/>
    <property type="evidence" value="ECO:0007669"/>
    <property type="project" value="UniProtKB-UniRule"/>
</dbReference>
<evidence type="ECO:0000256" key="8">
    <source>
        <dbReference type="ARBA" id="ARBA00023154"/>
    </source>
</evidence>
<dbReference type="PRINTS" id="PR00146">
    <property type="entry name" value="DHPICSNTHASE"/>
</dbReference>
<reference evidence="16" key="2">
    <citation type="journal article" date="2021" name="PeerJ">
        <title>Extensive microbial diversity within the chicken gut microbiome revealed by metagenomics and culture.</title>
        <authorList>
            <person name="Gilroy R."/>
            <person name="Ravi A."/>
            <person name="Getino M."/>
            <person name="Pursley I."/>
            <person name="Horton D.L."/>
            <person name="Alikhan N.F."/>
            <person name="Baker D."/>
            <person name="Gharbi K."/>
            <person name="Hall N."/>
            <person name="Watson M."/>
            <person name="Adriaenssens E.M."/>
            <person name="Foster-Nyarko E."/>
            <person name="Jarju S."/>
            <person name="Secka A."/>
            <person name="Antonio M."/>
            <person name="Oren A."/>
            <person name="Chaudhuri R.R."/>
            <person name="La Ragione R."/>
            <person name="Hildebrand F."/>
            <person name="Pallen M.J."/>
        </authorList>
    </citation>
    <scope>NUCLEOTIDE SEQUENCE</scope>
    <source>
        <strain evidence="16">1063</strain>
    </source>
</reference>
<protein>
    <recommendedName>
        <fullName evidence="4 12">4-hydroxy-tetrahydrodipicolinate synthase</fullName>
        <shortName evidence="12">HTPA synthase</shortName>
        <ecNumber evidence="4 12">4.3.3.7</ecNumber>
    </recommendedName>
</protein>
<keyword evidence="9 12" id="KW-0456">Lyase</keyword>
<evidence type="ECO:0000256" key="6">
    <source>
        <dbReference type="ARBA" id="ARBA00022605"/>
    </source>
</evidence>
<reference evidence="16" key="1">
    <citation type="submission" date="2020-10" db="EMBL/GenBank/DDBJ databases">
        <authorList>
            <person name="Gilroy R."/>
        </authorList>
    </citation>
    <scope>NUCLEOTIDE SEQUENCE</scope>
    <source>
        <strain evidence="16">1063</strain>
    </source>
</reference>
<comment type="subcellular location">
    <subcellularLocation>
        <location evidence="12">Cytoplasm</location>
    </subcellularLocation>
</comment>
<evidence type="ECO:0000256" key="7">
    <source>
        <dbReference type="ARBA" id="ARBA00022915"/>
    </source>
</evidence>
<comment type="similarity">
    <text evidence="3 12 13">Belongs to the DapA family.</text>
</comment>
<evidence type="ECO:0000256" key="15">
    <source>
        <dbReference type="PIRSR" id="PIRSR001365-2"/>
    </source>
</evidence>
<comment type="caution">
    <text evidence="12">Was originally thought to be a dihydrodipicolinate synthase (DHDPS), catalyzing the condensation of (S)-aspartate-beta-semialdehyde [(S)-ASA] and pyruvate to dihydrodipicolinate (DHDP). However, it was shown in E.coli that the product of the enzymatic reaction is not dihydrodipicolinate but in fact (4S)-4-hydroxy-2,3,4,5-tetrahydro-(2S)-dipicolinic acid (HTPA), and that the consecutive dehydration reaction leading to DHDP is not spontaneous but catalyzed by DapB.</text>
</comment>
<comment type="pathway">
    <text evidence="2 12">Amino-acid biosynthesis; L-lysine biosynthesis via DAP pathway; (S)-tetrahydrodipicolinate from L-aspartate: step 3/4.</text>
</comment>
<keyword evidence="7 12" id="KW-0220">Diaminopimelate biosynthesis</keyword>
<dbReference type="GO" id="GO:0009089">
    <property type="term" value="P:lysine biosynthetic process via diaminopimelate"/>
    <property type="evidence" value="ECO:0007669"/>
    <property type="project" value="UniProtKB-UniRule"/>
</dbReference>
<comment type="caution">
    <text evidence="16">The sequence shown here is derived from an EMBL/GenBank/DDBJ whole genome shotgun (WGS) entry which is preliminary data.</text>
</comment>
<dbReference type="HAMAP" id="MF_00418">
    <property type="entry name" value="DapA"/>
    <property type="match status" value="1"/>
</dbReference>
<dbReference type="GO" id="GO:0019877">
    <property type="term" value="P:diaminopimelate biosynthetic process"/>
    <property type="evidence" value="ECO:0007669"/>
    <property type="project" value="UniProtKB-UniRule"/>
</dbReference>
<dbReference type="AlphaFoldDB" id="A0A9D1HTA5"/>
<comment type="catalytic activity">
    <reaction evidence="11 12">
        <text>L-aspartate 4-semialdehyde + pyruvate = (2S,4S)-4-hydroxy-2,3,4,5-tetrahydrodipicolinate + H2O + H(+)</text>
        <dbReference type="Rhea" id="RHEA:34171"/>
        <dbReference type="ChEBI" id="CHEBI:15361"/>
        <dbReference type="ChEBI" id="CHEBI:15377"/>
        <dbReference type="ChEBI" id="CHEBI:15378"/>
        <dbReference type="ChEBI" id="CHEBI:67139"/>
        <dbReference type="ChEBI" id="CHEBI:537519"/>
        <dbReference type="EC" id="4.3.3.7"/>
    </reaction>
</comment>
<evidence type="ECO:0000256" key="12">
    <source>
        <dbReference type="HAMAP-Rule" id="MF_00418"/>
    </source>
</evidence>
<feature type="binding site" evidence="12 15">
    <location>
        <position position="203"/>
    </location>
    <ligand>
        <name>pyruvate</name>
        <dbReference type="ChEBI" id="CHEBI:15361"/>
    </ligand>
</feature>
<dbReference type="PIRSF" id="PIRSF001365">
    <property type="entry name" value="DHDPS"/>
    <property type="match status" value="1"/>
</dbReference>
<evidence type="ECO:0000256" key="9">
    <source>
        <dbReference type="ARBA" id="ARBA00023239"/>
    </source>
</evidence>
<sequence>MIFKGTATALITPFTSDGVDFESLDRILDDQLAGGVDAVVVLGTTGEPATMSAEEKKAVIEFSVKKLKGRLPVIVGTGANSTKAAVEMSVLAEKMGADALLLVTPYYNKATQRGLIEHFRAVADAVHTPIICYNVPGRTGVNMLPATFAELAEHENIAAIKEASGNMEQIEEAIRLSEGKAVVYSGDDGITIPVMAMGGMGVISVASNAAPRFTAEMTSAFLAGDLKKAAKMQLDMLPFVRALFSEVNPIPVKKAMQLRGLCNGLLRLPLTEMTAENAAKLEKLLPSFI</sequence>
<dbReference type="GO" id="GO:0005829">
    <property type="term" value="C:cytosol"/>
    <property type="evidence" value="ECO:0007669"/>
    <property type="project" value="TreeGrafter"/>
</dbReference>
<proteinExistence type="inferred from homology"/>
<evidence type="ECO:0000256" key="13">
    <source>
        <dbReference type="PIRNR" id="PIRNR001365"/>
    </source>
</evidence>